<dbReference type="PANTHER" id="PTHR14002:SF30">
    <property type="entry name" value="TRANSFORMING GROWTH FACTOR BETA RECEPTOR III"/>
    <property type="match status" value="1"/>
</dbReference>
<accession>A0A3Q0SIQ4</accession>
<evidence type="ECO:0000256" key="4">
    <source>
        <dbReference type="ARBA" id="ARBA00022525"/>
    </source>
</evidence>
<evidence type="ECO:0000256" key="7">
    <source>
        <dbReference type="ARBA" id="ARBA00022729"/>
    </source>
</evidence>
<dbReference type="Pfam" id="PF00100">
    <property type="entry name" value="Zona_pellucida"/>
    <property type="match status" value="1"/>
</dbReference>
<dbReference type="GO" id="GO:0050431">
    <property type="term" value="F:transforming growth factor beta binding"/>
    <property type="evidence" value="ECO:0007669"/>
    <property type="project" value="TreeGrafter"/>
</dbReference>
<dbReference type="GO" id="GO:0005539">
    <property type="term" value="F:glycosaminoglycan binding"/>
    <property type="evidence" value="ECO:0007669"/>
    <property type="project" value="TreeGrafter"/>
</dbReference>
<evidence type="ECO:0000259" key="14">
    <source>
        <dbReference type="PROSITE" id="PS51034"/>
    </source>
</evidence>
<dbReference type="PROSITE" id="PS51034">
    <property type="entry name" value="ZP_2"/>
    <property type="match status" value="1"/>
</dbReference>
<dbReference type="InterPro" id="IPR055355">
    <property type="entry name" value="ZP-C"/>
</dbReference>
<evidence type="ECO:0000256" key="10">
    <source>
        <dbReference type="ARBA" id="ARBA00023157"/>
    </source>
</evidence>
<dbReference type="Gene3D" id="2.60.40.3210">
    <property type="entry name" value="Zona pellucida, ZP-N domain"/>
    <property type="match status" value="1"/>
</dbReference>
<evidence type="ECO:0000256" key="11">
    <source>
        <dbReference type="ARBA" id="ARBA00023180"/>
    </source>
</evidence>
<keyword evidence="8 13" id="KW-1133">Transmembrane helix</keyword>
<organism evidence="15 16">
    <name type="scientific">Amphilophus citrinellus</name>
    <name type="common">Midas cichlid</name>
    <name type="synonym">Cichlasoma citrinellum</name>
    <dbReference type="NCBI Taxonomy" id="61819"/>
    <lineage>
        <taxon>Eukaryota</taxon>
        <taxon>Metazoa</taxon>
        <taxon>Chordata</taxon>
        <taxon>Craniata</taxon>
        <taxon>Vertebrata</taxon>
        <taxon>Euteleostomi</taxon>
        <taxon>Actinopterygii</taxon>
        <taxon>Neopterygii</taxon>
        <taxon>Teleostei</taxon>
        <taxon>Neoteleostei</taxon>
        <taxon>Acanthomorphata</taxon>
        <taxon>Ovalentaria</taxon>
        <taxon>Cichlomorphae</taxon>
        <taxon>Cichliformes</taxon>
        <taxon>Cichlidae</taxon>
        <taxon>New World cichlids</taxon>
        <taxon>Cichlasomatinae</taxon>
        <taxon>Heroini</taxon>
        <taxon>Amphilophus</taxon>
    </lineage>
</organism>
<dbReference type="Ensembl" id="ENSACIT00000022156.1">
    <property type="protein sequence ID" value="ENSACIP00000021593.1"/>
    <property type="gene ID" value="ENSACIG00000016693.1"/>
</dbReference>
<evidence type="ECO:0000256" key="5">
    <source>
        <dbReference type="ARBA" id="ARBA00022553"/>
    </source>
</evidence>
<keyword evidence="5" id="KW-0597">Phosphoprotein</keyword>
<keyword evidence="9 13" id="KW-0472">Membrane</keyword>
<dbReference type="Pfam" id="PF23344">
    <property type="entry name" value="ZP-N"/>
    <property type="match status" value="1"/>
</dbReference>
<evidence type="ECO:0000313" key="15">
    <source>
        <dbReference type="Ensembl" id="ENSACIP00000021593.1"/>
    </source>
</evidence>
<dbReference type="AlphaFoldDB" id="A0A3Q0SIQ4"/>
<feature type="domain" description="ZP" evidence="14">
    <location>
        <begin position="412"/>
        <end position="673"/>
    </location>
</feature>
<comment type="subcellular location">
    <subcellularLocation>
        <location evidence="1">Cell membrane</location>
        <topology evidence="1">Single-pass type I membrane protein</topology>
    </subcellularLocation>
    <subcellularLocation>
        <location evidence="2">Secreted</location>
    </subcellularLocation>
</comment>
<keyword evidence="10" id="KW-1015">Disulfide bond</keyword>
<evidence type="ECO:0000256" key="9">
    <source>
        <dbReference type="ARBA" id="ARBA00023136"/>
    </source>
</evidence>
<dbReference type="GO" id="GO:0002040">
    <property type="term" value="P:sprouting angiogenesis"/>
    <property type="evidence" value="ECO:0007669"/>
    <property type="project" value="Ensembl"/>
</dbReference>
<keyword evidence="7" id="KW-0732">Signal</keyword>
<keyword evidence="4" id="KW-0964">Secreted</keyword>
<dbReference type="GO" id="GO:0005024">
    <property type="term" value="F:transforming growth factor beta receptor activity"/>
    <property type="evidence" value="ECO:0007669"/>
    <property type="project" value="TreeGrafter"/>
</dbReference>
<dbReference type="GO" id="GO:0017015">
    <property type="term" value="P:regulation of transforming growth factor beta receptor signaling pathway"/>
    <property type="evidence" value="ECO:0007669"/>
    <property type="project" value="TreeGrafter"/>
</dbReference>
<dbReference type="PROSITE" id="PS00682">
    <property type="entry name" value="ZP_1"/>
    <property type="match status" value="1"/>
</dbReference>
<evidence type="ECO:0000313" key="16">
    <source>
        <dbReference type="Proteomes" id="UP000261340"/>
    </source>
</evidence>
<evidence type="ECO:0000256" key="1">
    <source>
        <dbReference type="ARBA" id="ARBA00004251"/>
    </source>
</evidence>
<dbReference type="Gene3D" id="2.60.40.4100">
    <property type="entry name" value="Zona pellucida, ZP-C domain"/>
    <property type="match status" value="1"/>
</dbReference>
<sequence>MERRHHLYPGQKLLTNLCFSVAGPLFRSPCELLPVGTGHPVQAVLKSFTILSGCASRGTSSLLQEVHIINLKGHEITDNTPLHLKPIHAILHHQKPLVFVLNSPKPLIWNVRAENLALRIKHTFHVSLGSEVHFKPENFSLFTRIQQETFPNGNEHLLNWAQKKYKAVTSFSELRMTQNIYIKVGEDPLFSDTCKIDSKFLSLNYLGSYEEPQTSKGCVLSVPSKDREVHIIELQAPNSSSAFQVDVIVDLRPLKEDALVFRDVVLLLKCAKSVNWVVKVHNVTGSLHVVASDTVSVSPQISAVKSPKQRLPSGPQALIQWAQEHGHGPVTSYTSTPVANHFNIRLREPGNMVDPLESKLPPELAILRQPSLPFPFPPLTEGLPYPPLYHPSRDFEEPEEQRDVLNVGLSVRCEDKRMVVSIDKESLQANGFTNASLTLQDPQCKATVNATHYTLETPLTGCQTAIFPMQSSQMALHINSVSMIAESNLVEEQLLYLKTEKNCYLFNCTYRKKQEGSETPPGIVPGPARQPVTNMTFTMELYETLPFNKPARQSFFTVSQSQRVFVEVTSTAADPELGFTIISCFISPDSNPSVPSDYTLIETVCPKDVSVTYHPQREFPVLPAKKDNKIFSFTFNSSFKVSLLFLHCGMSLCSKTPQENRNLPPCLSPTANCDSVSGDNIMAMMINQKVSTQPLVVVDGAAQPGTPGVMYVIDTPVVVGIAFAAFVIGALLTGALWFIYAHTGETAGAQPVQKSQPVSESSSTGHSIGSMQSTPCSSSSTA</sequence>
<protein>
    <submittedName>
        <fullName evidence="15">Transforming growth factor, beta receptor III</fullName>
    </submittedName>
</protein>
<dbReference type="PANTHER" id="PTHR14002">
    <property type="entry name" value="ENDOGLIN/TGF-BETA RECEPTOR TYPE III"/>
    <property type="match status" value="1"/>
</dbReference>
<feature type="compositionally biased region" description="Low complexity" evidence="12">
    <location>
        <begin position="759"/>
        <end position="782"/>
    </location>
</feature>
<dbReference type="GO" id="GO:0001837">
    <property type="term" value="P:epithelial to mesenchymal transition"/>
    <property type="evidence" value="ECO:0007669"/>
    <property type="project" value="TreeGrafter"/>
</dbReference>
<dbReference type="InterPro" id="IPR042235">
    <property type="entry name" value="ZP-C_dom"/>
</dbReference>
<dbReference type="STRING" id="61819.ENSACIP00000021593"/>
<dbReference type="GO" id="GO:0005114">
    <property type="term" value="F:type II transforming growth factor beta receptor binding"/>
    <property type="evidence" value="ECO:0007669"/>
    <property type="project" value="TreeGrafter"/>
</dbReference>
<proteinExistence type="predicted"/>
<dbReference type="GeneTree" id="ENSGT00530000063861"/>
<name>A0A3Q0SIQ4_AMPCI</name>
<dbReference type="InterPro" id="IPR055356">
    <property type="entry name" value="ZP-N"/>
</dbReference>
<feature type="transmembrane region" description="Helical" evidence="13">
    <location>
        <begin position="717"/>
        <end position="740"/>
    </location>
</feature>
<dbReference type="InterPro" id="IPR017977">
    <property type="entry name" value="ZP_dom_CS"/>
</dbReference>
<dbReference type="GO" id="GO:0030282">
    <property type="term" value="P:bone mineralization"/>
    <property type="evidence" value="ECO:0007669"/>
    <property type="project" value="Ensembl"/>
</dbReference>
<reference evidence="15" key="2">
    <citation type="submission" date="2025-09" db="UniProtKB">
        <authorList>
            <consortium name="Ensembl"/>
        </authorList>
    </citation>
    <scope>IDENTIFICATION</scope>
</reference>
<evidence type="ECO:0000256" key="2">
    <source>
        <dbReference type="ARBA" id="ARBA00004613"/>
    </source>
</evidence>
<dbReference type="GO" id="GO:0005576">
    <property type="term" value="C:extracellular region"/>
    <property type="evidence" value="ECO:0007669"/>
    <property type="project" value="UniProtKB-SubCell"/>
</dbReference>
<keyword evidence="6 13" id="KW-0812">Transmembrane</keyword>
<dbReference type="Proteomes" id="UP000261340">
    <property type="component" value="Unplaced"/>
</dbReference>
<dbReference type="Pfam" id="PF26060">
    <property type="entry name" value="TGFBR3_N"/>
    <property type="match status" value="2"/>
</dbReference>
<dbReference type="GO" id="GO:0007179">
    <property type="term" value="P:transforming growth factor beta receptor signaling pathway"/>
    <property type="evidence" value="ECO:0007669"/>
    <property type="project" value="TreeGrafter"/>
</dbReference>
<evidence type="ECO:0000256" key="13">
    <source>
        <dbReference type="SAM" id="Phobius"/>
    </source>
</evidence>
<dbReference type="InterPro" id="IPR058899">
    <property type="entry name" value="TGFBR3/Endoglin-like_N"/>
</dbReference>
<evidence type="ECO:0000256" key="8">
    <source>
        <dbReference type="ARBA" id="ARBA00022989"/>
    </source>
</evidence>
<keyword evidence="11" id="KW-0325">Glycoprotein</keyword>
<keyword evidence="3" id="KW-1003">Cell membrane</keyword>
<dbReference type="GO" id="GO:0061053">
    <property type="term" value="P:somite development"/>
    <property type="evidence" value="ECO:0007669"/>
    <property type="project" value="Ensembl"/>
</dbReference>
<evidence type="ECO:0000256" key="6">
    <source>
        <dbReference type="ARBA" id="ARBA00022692"/>
    </source>
</evidence>
<evidence type="ECO:0000256" key="12">
    <source>
        <dbReference type="SAM" id="MobiDB-lite"/>
    </source>
</evidence>
<evidence type="ECO:0000256" key="3">
    <source>
        <dbReference type="ARBA" id="ARBA00022475"/>
    </source>
</evidence>
<feature type="region of interest" description="Disordered" evidence="12">
    <location>
        <begin position="749"/>
        <end position="782"/>
    </location>
</feature>
<keyword evidence="16" id="KW-1185">Reference proteome</keyword>
<reference evidence="15" key="1">
    <citation type="submission" date="2025-08" db="UniProtKB">
        <authorList>
            <consortium name="Ensembl"/>
        </authorList>
    </citation>
    <scope>IDENTIFICATION</scope>
</reference>
<dbReference type="GO" id="GO:0016477">
    <property type="term" value="P:cell migration"/>
    <property type="evidence" value="ECO:0007669"/>
    <property type="project" value="TreeGrafter"/>
</dbReference>
<dbReference type="SMART" id="SM00241">
    <property type="entry name" value="ZP"/>
    <property type="match status" value="1"/>
</dbReference>
<dbReference type="InterPro" id="IPR001507">
    <property type="entry name" value="ZP_dom"/>
</dbReference>